<evidence type="ECO:0000313" key="3">
    <source>
        <dbReference type="Proteomes" id="UP001281656"/>
    </source>
</evidence>
<gene>
    <name evidence="2" type="ORF">P8V03_18550</name>
</gene>
<dbReference type="SUPFAM" id="SSF51726">
    <property type="entry name" value="UROD/MetE-like"/>
    <property type="match status" value="1"/>
</dbReference>
<dbReference type="Proteomes" id="UP001281656">
    <property type="component" value="Unassembled WGS sequence"/>
</dbReference>
<dbReference type="Pfam" id="PF01208">
    <property type="entry name" value="URO-D"/>
    <property type="match status" value="1"/>
</dbReference>
<dbReference type="Gene3D" id="3.20.20.210">
    <property type="match status" value="1"/>
</dbReference>
<dbReference type="EMBL" id="JARUJP010000045">
    <property type="protein sequence ID" value="MDW8803132.1"/>
    <property type="molecule type" value="Genomic_DNA"/>
</dbReference>
<dbReference type="InterPro" id="IPR052024">
    <property type="entry name" value="Methanogen_methyltrans"/>
</dbReference>
<protein>
    <submittedName>
        <fullName evidence="2">Uroporphyrinogen decarboxylase family protein</fullName>
    </submittedName>
</protein>
<sequence>MEATKELYNERITRIKKAIKLEKNDRTPVIPFVDAFLATATGVKLSDFVLDLNKSHEVMIDGTKLLGDIDAASGSCSTAQLSGMICLSNLKLPGRELPDNMLWQIDEREVMTTDDYDTILNNGFEVFQANYHSTRINVDLAAVGEWALKCPQFDKDMKDEGYPIYLGGAISHPIDYLSGGRTMGKFMVDLRRMPDKIEAVMDVITDANIKAMKQVVKNAVEPVTVFVAMARACPDFYNPKMWERFIWKYLKKITEAIIETGIPASFHVDANWERGLDYFREFPKGTCVFETDGTTDIYKIKEKLGDRMCIKGDVHAAKLALGTPDEVYNYSTQLIKDMGTGFILSSGCSVPANAKLENVKAMIAAATGK</sequence>
<dbReference type="RefSeq" id="WP_318799308.1">
    <property type="nucleotide sequence ID" value="NZ_JARUJP010000045.1"/>
</dbReference>
<feature type="domain" description="Uroporphyrinogen decarboxylase (URO-D)" evidence="1">
    <location>
        <begin position="179"/>
        <end position="366"/>
    </location>
</feature>
<evidence type="ECO:0000313" key="2">
    <source>
        <dbReference type="EMBL" id="MDW8803132.1"/>
    </source>
</evidence>
<name>A0ABU4JY94_9CLOT</name>
<dbReference type="PANTHER" id="PTHR47099:SF1">
    <property type="entry name" value="METHYLCOBAMIDE:COM METHYLTRANSFERASE MTBA"/>
    <property type="match status" value="1"/>
</dbReference>
<proteinExistence type="predicted"/>
<dbReference type="InterPro" id="IPR038071">
    <property type="entry name" value="UROD/MetE-like_sf"/>
</dbReference>
<dbReference type="PANTHER" id="PTHR47099">
    <property type="entry name" value="METHYLCOBAMIDE:COM METHYLTRANSFERASE MTBA"/>
    <property type="match status" value="1"/>
</dbReference>
<comment type="caution">
    <text evidence="2">The sequence shown here is derived from an EMBL/GenBank/DDBJ whole genome shotgun (WGS) entry which is preliminary data.</text>
</comment>
<keyword evidence="3" id="KW-1185">Reference proteome</keyword>
<dbReference type="InterPro" id="IPR000257">
    <property type="entry name" value="Uroporphyrinogen_deCOase"/>
</dbReference>
<accession>A0ABU4JY94</accession>
<evidence type="ECO:0000259" key="1">
    <source>
        <dbReference type="Pfam" id="PF01208"/>
    </source>
</evidence>
<reference evidence="2 3" key="1">
    <citation type="submission" date="2023-04" db="EMBL/GenBank/DDBJ databases">
        <title>Clostridium tannerae sp. nov., isolated from the fecal material of an alpaca.</title>
        <authorList>
            <person name="Miller S."/>
            <person name="Hendry M."/>
            <person name="King J."/>
            <person name="Sankaranarayanan K."/>
            <person name="Lawson P.A."/>
        </authorList>
    </citation>
    <scope>NUCLEOTIDE SEQUENCE [LARGE SCALE GENOMIC DNA]</scope>
    <source>
        <strain evidence="2 3">A1-XYC3</strain>
    </source>
</reference>
<organism evidence="2 3">
    <name type="scientific">Clostridium tanneri</name>
    <dbReference type="NCBI Taxonomy" id="3037988"/>
    <lineage>
        <taxon>Bacteria</taxon>
        <taxon>Bacillati</taxon>
        <taxon>Bacillota</taxon>
        <taxon>Clostridia</taxon>
        <taxon>Eubacteriales</taxon>
        <taxon>Clostridiaceae</taxon>
        <taxon>Clostridium</taxon>
    </lineage>
</organism>